<protein>
    <submittedName>
        <fullName evidence="1">DUF4317 domain-containing protein</fullName>
    </submittedName>
</protein>
<reference evidence="1 2" key="1">
    <citation type="submission" date="2019-08" db="EMBL/GenBank/DDBJ databases">
        <title>In-depth cultivation of the pig gut microbiome towards novel bacterial diversity and tailored functional studies.</title>
        <authorList>
            <person name="Wylensek D."/>
            <person name="Hitch T.C.A."/>
            <person name="Clavel T."/>
        </authorList>
    </citation>
    <scope>NUCLEOTIDE SEQUENCE [LARGE SCALE GENOMIC DNA]</scope>
    <source>
        <strain evidence="1 2">WCA-389-WT-23D1</strain>
    </source>
</reference>
<dbReference type="Pfam" id="PF14199">
    <property type="entry name" value="DUF4317"/>
    <property type="match status" value="1"/>
</dbReference>
<organism evidence="1 2">
    <name type="scientific">Clostridium porci</name>
    <dbReference type="NCBI Taxonomy" id="2605778"/>
    <lineage>
        <taxon>Bacteria</taxon>
        <taxon>Bacillati</taxon>
        <taxon>Bacillota</taxon>
        <taxon>Clostridia</taxon>
        <taxon>Eubacteriales</taxon>
        <taxon>Clostridiaceae</taxon>
        <taxon>Clostridium</taxon>
    </lineage>
</organism>
<proteinExistence type="predicted"/>
<dbReference type="RefSeq" id="WP_154472946.1">
    <property type="nucleotide sequence ID" value="NZ_VUMD01000011.1"/>
</dbReference>
<gene>
    <name evidence="1" type="ORF">FYJ39_13195</name>
</gene>
<keyword evidence="2" id="KW-1185">Reference proteome</keyword>
<sequence length="382" mass="43133">MNKKEANEIKKLFTPANCAISRICGCYVDSEKNKKTELKEAFLSLPEEEAFKYFTIFRNALSGTVGKNLINMEFPLHTEAEGGTQHFLLKLRDSQLKDDELLEAFYDKVIASYDYAENYYIILIHCAYDIPARSADGLEMFDASDYVYEFIQCTLCPVKLSKAGLCYNTQTNTIENRSRDWLVEAPEQGFLFPAFNERNSDLHGLLYYAKNPEKMPEALIDNLLGCVVPMTAKSQKETFQAIVEETLGERCDFETVKNIHENLSELVEETKDEPAPLMLDKYQVKKLLETNGASPEGLEEFDKRYANVEDGSSAAFVASNVVNTKSFEIKTPDVSIKVAPDKTYLVENKMIDGRPCIVIAISEHVEINGISVRPVAAPKEEE</sequence>
<accession>A0A7X2NMA7</accession>
<dbReference type="EMBL" id="VUMD01000011">
    <property type="protein sequence ID" value="MSS37504.1"/>
    <property type="molecule type" value="Genomic_DNA"/>
</dbReference>
<dbReference type="Proteomes" id="UP000429958">
    <property type="component" value="Unassembled WGS sequence"/>
</dbReference>
<comment type="caution">
    <text evidence="1">The sequence shown here is derived from an EMBL/GenBank/DDBJ whole genome shotgun (WGS) entry which is preliminary data.</text>
</comment>
<dbReference type="AlphaFoldDB" id="A0A7X2NMA7"/>
<evidence type="ECO:0000313" key="2">
    <source>
        <dbReference type="Proteomes" id="UP000429958"/>
    </source>
</evidence>
<dbReference type="InterPro" id="IPR025466">
    <property type="entry name" value="DUF4317"/>
</dbReference>
<name>A0A7X2NMA7_9CLOT</name>
<evidence type="ECO:0000313" key="1">
    <source>
        <dbReference type="EMBL" id="MSS37504.1"/>
    </source>
</evidence>